<evidence type="ECO:0000256" key="3">
    <source>
        <dbReference type="PROSITE-ProRule" id="PRU00176"/>
    </source>
</evidence>
<dbReference type="AlphaFoldDB" id="A0A7I8XIK1"/>
<keyword evidence="1" id="KW-0677">Repeat</keyword>
<dbReference type="PROSITE" id="PS50102">
    <property type="entry name" value="RRM"/>
    <property type="match status" value="1"/>
</dbReference>
<evidence type="ECO:0000256" key="4">
    <source>
        <dbReference type="SAM" id="MobiDB-lite"/>
    </source>
</evidence>
<feature type="region of interest" description="Disordered" evidence="4">
    <location>
        <begin position="112"/>
        <end position="146"/>
    </location>
</feature>
<proteinExistence type="predicted"/>
<feature type="domain" description="RRM" evidence="5">
    <location>
        <begin position="398"/>
        <end position="478"/>
    </location>
</feature>
<dbReference type="GO" id="GO:0003723">
    <property type="term" value="F:RNA binding"/>
    <property type="evidence" value="ECO:0007669"/>
    <property type="project" value="UniProtKB-UniRule"/>
</dbReference>
<dbReference type="SMART" id="SM00360">
    <property type="entry name" value="RRM"/>
    <property type="match status" value="3"/>
</dbReference>
<organism evidence="6 7">
    <name type="scientific">Bursaphelenchus xylophilus</name>
    <name type="common">Pinewood nematode worm</name>
    <name type="synonym">Aphelenchoides xylophilus</name>
    <dbReference type="NCBI Taxonomy" id="6326"/>
    <lineage>
        <taxon>Eukaryota</taxon>
        <taxon>Metazoa</taxon>
        <taxon>Ecdysozoa</taxon>
        <taxon>Nematoda</taxon>
        <taxon>Chromadorea</taxon>
        <taxon>Rhabditida</taxon>
        <taxon>Tylenchina</taxon>
        <taxon>Tylenchomorpha</taxon>
        <taxon>Aphelenchoidea</taxon>
        <taxon>Aphelenchoididae</taxon>
        <taxon>Bursaphelenchus</taxon>
    </lineage>
</organism>
<dbReference type="Proteomes" id="UP000659654">
    <property type="component" value="Unassembled WGS sequence"/>
</dbReference>
<dbReference type="InterPro" id="IPR050666">
    <property type="entry name" value="ESRP"/>
</dbReference>
<accession>A0A7I8XIK1</accession>
<protein>
    <submittedName>
        <fullName evidence="6">(pine wood nematode) hypothetical protein</fullName>
    </submittedName>
</protein>
<dbReference type="EMBL" id="CAJFCV020000001">
    <property type="protein sequence ID" value="CAG9085526.1"/>
    <property type="molecule type" value="Genomic_DNA"/>
</dbReference>
<dbReference type="EMBL" id="CAJFDI010000001">
    <property type="protein sequence ID" value="CAD5209998.1"/>
    <property type="molecule type" value="Genomic_DNA"/>
</dbReference>
<evidence type="ECO:0000256" key="1">
    <source>
        <dbReference type="ARBA" id="ARBA00022737"/>
    </source>
</evidence>
<evidence type="ECO:0000256" key="2">
    <source>
        <dbReference type="ARBA" id="ARBA00022884"/>
    </source>
</evidence>
<dbReference type="SUPFAM" id="SSF54928">
    <property type="entry name" value="RNA-binding domain, RBD"/>
    <property type="match status" value="2"/>
</dbReference>
<dbReference type="InterPro" id="IPR012677">
    <property type="entry name" value="Nucleotide-bd_a/b_plait_sf"/>
</dbReference>
<dbReference type="InterPro" id="IPR000504">
    <property type="entry name" value="RRM_dom"/>
</dbReference>
<dbReference type="InterPro" id="IPR035979">
    <property type="entry name" value="RBD_domain_sf"/>
</dbReference>
<sequence length="781" mass="86663">MTSIIGSRTFHSYPCMLNLLTLTVSLDGHCPYLKINSEIAWSLCLPQKGLNKGIWKKDEGLDTNRGHPGDYDVKIKNQIIKIMLHEKPVFVALAISQKNVINNTLGRSLADRRTVSPASAASTSSSGDSAIGTTSPSTTASISPGSNEQVQLQIAYSIQNEDGKESHIIEVTATNIEEDLQKITNDLGPHAILVCCTEDIRQVLHPIAAIQATKNYNVGEVMDSTLRQRLPAVFNQFVNLETLTDVDELGLKNVTERCKIIHKIIQEKGLDLLNLVENINEGYTPFVNFDRRVDSSLIVRTRGLPWQASDQDIALFFAGLNIAPGGIALCLGNEGRRNGESLVCFECNSHRELAIKRHRKFLHNRYIEVYRSTAEEFLEVAVGSDSETLKFVCRDAAMIIRMRGLPFDCTEHDIRAFFSSDGQSGIMEEGVMFVNRPDGRPTGDAFVLFGDDESGRRALAKHKNRIGSRYIELFRTTQAEVQQIISRIQQKNITPASISPMNTNPRLFTTKRDCLRMRGLPYEAKPEQIADFLGIHAKNINDKGIHMILNNQGTPSGEAFIQMKSDSAASMAAIAMHNKNMELGKKKRYIEVFQCSVEELQGVLNPPAQFGHVNLPFGIPPNTFVTLPGLLSNQLQLAPQFTMANNYQRICAMMNQNVMPQGQMTFHAPPAAVNLNFAPNQLNILGQGFGALPGQLPCPFPNDQLYTATTHFQQQHMGFFDPNQPQGFPPSLHMPHIDVATAAALIHQQNLMNQNNLKASEGFLPLDVKAVENGRSHFQHC</sequence>
<dbReference type="Proteomes" id="UP000582659">
    <property type="component" value="Unassembled WGS sequence"/>
</dbReference>
<dbReference type="Gene3D" id="3.30.70.330">
    <property type="match status" value="3"/>
</dbReference>
<keyword evidence="2 3" id="KW-0694">RNA-binding</keyword>
<dbReference type="SMR" id="A0A7I8XIK1"/>
<evidence type="ECO:0000313" key="7">
    <source>
        <dbReference type="Proteomes" id="UP000659654"/>
    </source>
</evidence>
<dbReference type="Pfam" id="PF00076">
    <property type="entry name" value="RRM_1"/>
    <property type="match status" value="1"/>
</dbReference>
<gene>
    <name evidence="6" type="ORF">BXYJ_LOCUS1715</name>
</gene>
<name>A0A7I8XIK1_BURXY</name>
<evidence type="ECO:0000313" key="6">
    <source>
        <dbReference type="EMBL" id="CAD5209998.1"/>
    </source>
</evidence>
<keyword evidence="7" id="KW-1185">Reference proteome</keyword>
<feature type="compositionally biased region" description="Low complexity" evidence="4">
    <location>
        <begin position="115"/>
        <end position="146"/>
    </location>
</feature>
<dbReference type="OrthoDB" id="431068at2759"/>
<dbReference type="PANTHER" id="PTHR13976">
    <property type="entry name" value="HETEROGENEOUS NUCLEAR RIBONUCLEOPROTEIN-RELATED"/>
    <property type="match status" value="1"/>
</dbReference>
<evidence type="ECO:0000259" key="5">
    <source>
        <dbReference type="PROSITE" id="PS50102"/>
    </source>
</evidence>
<reference evidence="6" key="1">
    <citation type="submission" date="2020-09" db="EMBL/GenBank/DDBJ databases">
        <authorList>
            <person name="Kikuchi T."/>
        </authorList>
    </citation>
    <scope>NUCLEOTIDE SEQUENCE</scope>
    <source>
        <strain evidence="6">Ka4C1</strain>
    </source>
</reference>
<comment type="caution">
    <text evidence="6">The sequence shown here is derived from an EMBL/GenBank/DDBJ whole genome shotgun (WGS) entry which is preliminary data.</text>
</comment>